<evidence type="ECO:0000313" key="2">
    <source>
        <dbReference type="Proteomes" id="UP000317209"/>
    </source>
</evidence>
<reference evidence="1 2" key="1">
    <citation type="submission" date="2019-06" db="EMBL/GenBank/DDBJ databases">
        <title>Sequencing the genomes of 1000 actinobacteria strains.</title>
        <authorList>
            <person name="Klenk H.-P."/>
        </authorList>
    </citation>
    <scope>NUCLEOTIDE SEQUENCE [LARGE SCALE GENOMIC DNA]</scope>
    <source>
        <strain evidence="1 2">DSM 20169</strain>
    </source>
</reference>
<gene>
    <name evidence="1" type="ORF">FB560_0629</name>
</gene>
<proteinExistence type="predicted"/>
<dbReference type="RefSeq" id="WP_141871020.1">
    <property type="nucleotide sequence ID" value="NZ_VFOX01000001.1"/>
</dbReference>
<sequence>MNTRRSVREAKRNRSRRIRAVLAGGLVLGIGASATLAAWNDSEYGSATFTAGRFDIVGAADGTTFTSHATTGTAAALTFAATPSLMIPGATTYALFSVKTASPSVAGTLQWNAVSPATTGLAVFLRYGVRTIAGTACNSGTYAAGTSVVPDLSTLATNGTVTQAVSANGGSTVNYCIAVTLQPAADNTVQGASTTLTWQVLGTVPAP</sequence>
<accession>A0A543BJM8</accession>
<dbReference type="NCBIfam" id="TIGR04088">
    <property type="entry name" value="cognate_SipW"/>
    <property type="match status" value="1"/>
</dbReference>
<comment type="caution">
    <text evidence="1">The sequence shown here is derived from an EMBL/GenBank/DDBJ whole genome shotgun (WGS) entry which is preliminary data.</text>
</comment>
<dbReference type="AlphaFoldDB" id="A0A543BJM8"/>
<protein>
    <submittedName>
        <fullName evidence="1">Putative ribosomally synthesized peptide with SipW-like signal peptide</fullName>
    </submittedName>
</protein>
<dbReference type="EMBL" id="VFOX01000001">
    <property type="protein sequence ID" value="TQL85034.1"/>
    <property type="molecule type" value="Genomic_DNA"/>
</dbReference>
<name>A0A543BJM8_9MICO</name>
<organism evidence="1 2">
    <name type="scientific">Microbacterium saperdae</name>
    <dbReference type="NCBI Taxonomy" id="69368"/>
    <lineage>
        <taxon>Bacteria</taxon>
        <taxon>Bacillati</taxon>
        <taxon>Actinomycetota</taxon>
        <taxon>Actinomycetes</taxon>
        <taxon>Micrococcales</taxon>
        <taxon>Microbacteriaceae</taxon>
        <taxon>Microbacterium</taxon>
    </lineage>
</organism>
<dbReference type="OrthoDB" id="4949761at2"/>
<evidence type="ECO:0000313" key="1">
    <source>
        <dbReference type="EMBL" id="TQL85034.1"/>
    </source>
</evidence>
<dbReference type="InterPro" id="IPR023833">
    <property type="entry name" value="Signal_pept_SipW-depend-type"/>
</dbReference>
<dbReference type="Proteomes" id="UP000317209">
    <property type="component" value="Unassembled WGS sequence"/>
</dbReference>
<keyword evidence="2" id="KW-1185">Reference proteome</keyword>